<proteinExistence type="predicted"/>
<keyword evidence="2" id="KW-1185">Reference proteome</keyword>
<reference evidence="1 2" key="1">
    <citation type="submission" date="2018-08" db="EMBL/GenBank/DDBJ databases">
        <title>Genomic Encyclopedia of Type Strains, Phase III (KMG-III): the genomes of soil and plant-associated and newly described type strains.</title>
        <authorList>
            <person name="Whitman W."/>
        </authorList>
    </citation>
    <scope>NUCLEOTIDE SEQUENCE [LARGE SCALE GENOMIC DNA]</scope>
    <source>
        <strain evidence="1 2">CGMCC 1.10966</strain>
    </source>
</reference>
<dbReference type="OrthoDB" id="2647500at2"/>
<organism evidence="1 2">
    <name type="scientific">Paenibacillus taihuensis</name>
    <dbReference type="NCBI Taxonomy" id="1156355"/>
    <lineage>
        <taxon>Bacteria</taxon>
        <taxon>Bacillati</taxon>
        <taxon>Bacillota</taxon>
        <taxon>Bacilli</taxon>
        <taxon>Bacillales</taxon>
        <taxon>Paenibacillaceae</taxon>
        <taxon>Paenibacillus</taxon>
    </lineage>
</organism>
<dbReference type="Proteomes" id="UP000256304">
    <property type="component" value="Unassembled WGS sequence"/>
</dbReference>
<dbReference type="RefSeq" id="WP_116187457.1">
    <property type="nucleotide sequence ID" value="NZ_QTTN01000002.1"/>
</dbReference>
<sequence length="83" mass="8956">MAGDTALVDKIVLLRSVEPLVFQVSLYLLGDSHEAEAAAKEALLSLYSCPKFGSAKDADRAAIAKKTAMSTAIRRSAYRRKQA</sequence>
<evidence type="ECO:0000313" key="2">
    <source>
        <dbReference type="Proteomes" id="UP000256304"/>
    </source>
</evidence>
<dbReference type="EMBL" id="QTTN01000002">
    <property type="protein sequence ID" value="REE92997.1"/>
    <property type="molecule type" value="Genomic_DNA"/>
</dbReference>
<accession>A0A3D9SEH7</accession>
<dbReference type="AlphaFoldDB" id="A0A3D9SEH7"/>
<comment type="caution">
    <text evidence="1">The sequence shown here is derived from an EMBL/GenBank/DDBJ whole genome shotgun (WGS) entry which is preliminary data.</text>
</comment>
<evidence type="ECO:0000313" key="1">
    <source>
        <dbReference type="EMBL" id="REE92997.1"/>
    </source>
</evidence>
<gene>
    <name evidence="1" type="ORF">A8990_10281</name>
</gene>
<protein>
    <submittedName>
        <fullName evidence="1">Uncharacterized protein</fullName>
    </submittedName>
</protein>
<name>A0A3D9SEH7_9BACL</name>